<keyword evidence="5 9" id="KW-0653">Protein transport</keyword>
<dbReference type="GO" id="GO:0006605">
    <property type="term" value="P:protein targeting"/>
    <property type="evidence" value="ECO:0007669"/>
    <property type="project" value="UniProtKB-UniRule"/>
</dbReference>
<keyword evidence="3 9" id="KW-1003">Cell membrane</keyword>
<comment type="subcellular location">
    <subcellularLocation>
        <location evidence="9">Cell membrane</location>
        <topology evidence="9">Single-pass membrane protein</topology>
    </subcellularLocation>
    <subcellularLocation>
        <location evidence="1">Membrane</location>
    </subcellularLocation>
</comment>
<evidence type="ECO:0000256" key="8">
    <source>
        <dbReference type="ARBA" id="ARBA00023136"/>
    </source>
</evidence>
<dbReference type="GO" id="GO:0005886">
    <property type="term" value="C:plasma membrane"/>
    <property type="evidence" value="ECO:0007669"/>
    <property type="project" value="UniProtKB-SubCell"/>
</dbReference>
<evidence type="ECO:0000256" key="4">
    <source>
        <dbReference type="ARBA" id="ARBA00022692"/>
    </source>
</evidence>
<keyword evidence="2 9" id="KW-0813">Transport</keyword>
<protein>
    <recommendedName>
        <fullName evidence="9">Protein translocase subunit SecE</fullName>
    </recommendedName>
</protein>
<comment type="similarity">
    <text evidence="9">Belongs to the SecE/SEC61-gamma family.</text>
</comment>
<comment type="function">
    <text evidence="9">Essential subunit of the Sec protein translocation channel SecYEG. Clamps together the 2 halves of SecY. May contact the channel plug during translocation.</text>
</comment>
<comment type="caution">
    <text evidence="10">The sequence shown here is derived from an EMBL/GenBank/DDBJ whole genome shotgun (WGS) entry which is preliminary data.</text>
</comment>
<dbReference type="GO" id="GO:0008320">
    <property type="term" value="F:protein transmembrane transporter activity"/>
    <property type="evidence" value="ECO:0007669"/>
    <property type="project" value="UniProtKB-UniRule"/>
</dbReference>
<name>A0A1G2ND45_9BACT</name>
<gene>
    <name evidence="9" type="primary">secE</name>
    <name evidence="10" type="ORF">A2928_01295</name>
</gene>
<organism evidence="10 11">
    <name type="scientific">Candidatus Taylorbacteria bacterium RIFCSPLOWO2_01_FULL_45_15b</name>
    <dbReference type="NCBI Taxonomy" id="1802319"/>
    <lineage>
        <taxon>Bacteria</taxon>
        <taxon>Candidatus Tayloriibacteriota</taxon>
    </lineage>
</organism>
<accession>A0A1G2ND45</accession>
<sequence length="58" mass="6490">MGLSQYLSETKGEIKHVSWPTRKQSIAYTAVVIIISIAVGVFLGLFDVLFAYILKLFI</sequence>
<dbReference type="InterPro" id="IPR038379">
    <property type="entry name" value="SecE_sf"/>
</dbReference>
<dbReference type="EMBL" id="MHRX01000034">
    <property type="protein sequence ID" value="OHA33262.1"/>
    <property type="molecule type" value="Genomic_DNA"/>
</dbReference>
<dbReference type="InterPro" id="IPR005807">
    <property type="entry name" value="SecE_bac"/>
</dbReference>
<dbReference type="PANTHER" id="PTHR33910">
    <property type="entry name" value="PROTEIN TRANSLOCASE SUBUNIT SECE"/>
    <property type="match status" value="1"/>
</dbReference>
<dbReference type="Pfam" id="PF00584">
    <property type="entry name" value="SecE"/>
    <property type="match status" value="1"/>
</dbReference>
<keyword evidence="4 9" id="KW-0812">Transmembrane</keyword>
<keyword evidence="8 9" id="KW-0472">Membrane</keyword>
<dbReference type="HAMAP" id="MF_00422">
    <property type="entry name" value="SecE"/>
    <property type="match status" value="1"/>
</dbReference>
<evidence type="ECO:0000256" key="2">
    <source>
        <dbReference type="ARBA" id="ARBA00022448"/>
    </source>
</evidence>
<evidence type="ECO:0000256" key="9">
    <source>
        <dbReference type="HAMAP-Rule" id="MF_00422"/>
    </source>
</evidence>
<dbReference type="GO" id="GO:0043952">
    <property type="term" value="P:protein transport by the Sec complex"/>
    <property type="evidence" value="ECO:0007669"/>
    <property type="project" value="UniProtKB-UniRule"/>
</dbReference>
<dbReference type="InterPro" id="IPR001901">
    <property type="entry name" value="Translocase_SecE/Sec61-g"/>
</dbReference>
<proteinExistence type="inferred from homology"/>
<evidence type="ECO:0000256" key="5">
    <source>
        <dbReference type="ARBA" id="ARBA00022927"/>
    </source>
</evidence>
<evidence type="ECO:0000313" key="11">
    <source>
        <dbReference type="Proteomes" id="UP000176221"/>
    </source>
</evidence>
<feature type="transmembrane region" description="Helical" evidence="9">
    <location>
        <begin position="26"/>
        <end position="54"/>
    </location>
</feature>
<dbReference type="GO" id="GO:0065002">
    <property type="term" value="P:intracellular protein transmembrane transport"/>
    <property type="evidence" value="ECO:0007669"/>
    <property type="project" value="UniProtKB-UniRule"/>
</dbReference>
<comment type="subunit">
    <text evidence="9">Component of the Sec protein translocase complex. Heterotrimer consisting of SecY, SecE and SecG subunits. The heterotrimers can form oligomers, although 1 heterotrimer is thought to be able to translocate proteins. Interacts with the ribosome. Interacts with SecDF, and other proteins may be involved. Interacts with SecA.</text>
</comment>
<keyword evidence="7 9" id="KW-0811">Translocation</keyword>
<reference evidence="10 11" key="1">
    <citation type="journal article" date="2016" name="Nat. Commun.">
        <title>Thousands of microbial genomes shed light on interconnected biogeochemical processes in an aquifer system.</title>
        <authorList>
            <person name="Anantharaman K."/>
            <person name="Brown C.T."/>
            <person name="Hug L.A."/>
            <person name="Sharon I."/>
            <person name="Castelle C.J."/>
            <person name="Probst A.J."/>
            <person name="Thomas B.C."/>
            <person name="Singh A."/>
            <person name="Wilkins M.J."/>
            <person name="Karaoz U."/>
            <person name="Brodie E.L."/>
            <person name="Williams K.H."/>
            <person name="Hubbard S.S."/>
            <person name="Banfield J.F."/>
        </authorList>
    </citation>
    <scope>NUCLEOTIDE SEQUENCE [LARGE SCALE GENOMIC DNA]</scope>
</reference>
<dbReference type="STRING" id="1802319.A2928_01295"/>
<dbReference type="NCBIfam" id="TIGR00964">
    <property type="entry name" value="secE_bact"/>
    <property type="match status" value="1"/>
</dbReference>
<dbReference type="Proteomes" id="UP000176221">
    <property type="component" value="Unassembled WGS sequence"/>
</dbReference>
<evidence type="ECO:0000313" key="10">
    <source>
        <dbReference type="EMBL" id="OHA33262.1"/>
    </source>
</evidence>
<dbReference type="GO" id="GO:0009306">
    <property type="term" value="P:protein secretion"/>
    <property type="evidence" value="ECO:0007669"/>
    <property type="project" value="UniProtKB-UniRule"/>
</dbReference>
<evidence type="ECO:0000256" key="6">
    <source>
        <dbReference type="ARBA" id="ARBA00022989"/>
    </source>
</evidence>
<evidence type="ECO:0000256" key="7">
    <source>
        <dbReference type="ARBA" id="ARBA00023010"/>
    </source>
</evidence>
<evidence type="ECO:0000256" key="3">
    <source>
        <dbReference type="ARBA" id="ARBA00022475"/>
    </source>
</evidence>
<evidence type="ECO:0000256" key="1">
    <source>
        <dbReference type="ARBA" id="ARBA00004370"/>
    </source>
</evidence>
<dbReference type="PANTHER" id="PTHR33910:SF1">
    <property type="entry name" value="PROTEIN TRANSLOCASE SUBUNIT SECE"/>
    <property type="match status" value="1"/>
</dbReference>
<keyword evidence="6 9" id="KW-1133">Transmembrane helix</keyword>
<dbReference type="Gene3D" id="1.20.5.1030">
    <property type="entry name" value="Preprotein translocase secy subunit"/>
    <property type="match status" value="1"/>
</dbReference>
<dbReference type="AlphaFoldDB" id="A0A1G2ND45"/>